<evidence type="ECO:0000313" key="1">
    <source>
        <dbReference type="EMBL" id="MEN7547338.1"/>
    </source>
</evidence>
<dbReference type="AlphaFoldDB" id="A0AAW9S7N5"/>
<keyword evidence="2" id="KW-1185">Reference proteome</keyword>
<reference evidence="1 2" key="1">
    <citation type="submission" date="2024-04" db="EMBL/GenBank/DDBJ databases">
        <title>Novel genus in family Flammeovirgaceae.</title>
        <authorList>
            <person name="Nguyen T.H."/>
            <person name="Vuong T.Q."/>
            <person name="Le H."/>
            <person name="Kim S.-G."/>
        </authorList>
    </citation>
    <scope>NUCLEOTIDE SEQUENCE [LARGE SCALE GENOMIC DNA]</scope>
    <source>
        <strain evidence="1 2">JCM 23209</strain>
    </source>
</reference>
<name>A0AAW9S7N5_9BACT</name>
<dbReference type="EMBL" id="JBDKWZ010000002">
    <property type="protein sequence ID" value="MEN7547338.1"/>
    <property type="molecule type" value="Genomic_DNA"/>
</dbReference>
<gene>
    <name evidence="1" type="ORF">AAG747_05430</name>
</gene>
<evidence type="ECO:0000313" key="2">
    <source>
        <dbReference type="Proteomes" id="UP001403385"/>
    </source>
</evidence>
<protein>
    <submittedName>
        <fullName evidence="1">Uncharacterized protein</fullName>
    </submittedName>
</protein>
<organism evidence="1 2">
    <name type="scientific">Rapidithrix thailandica</name>
    <dbReference type="NCBI Taxonomy" id="413964"/>
    <lineage>
        <taxon>Bacteria</taxon>
        <taxon>Pseudomonadati</taxon>
        <taxon>Bacteroidota</taxon>
        <taxon>Cytophagia</taxon>
        <taxon>Cytophagales</taxon>
        <taxon>Flammeovirgaceae</taxon>
        <taxon>Rapidithrix</taxon>
    </lineage>
</organism>
<dbReference type="RefSeq" id="WP_346820122.1">
    <property type="nucleotide sequence ID" value="NZ_JBDKWZ010000002.1"/>
</dbReference>
<comment type="caution">
    <text evidence="1">The sequence shown here is derived from an EMBL/GenBank/DDBJ whole genome shotgun (WGS) entry which is preliminary data.</text>
</comment>
<accession>A0AAW9S7N5</accession>
<proteinExistence type="predicted"/>
<dbReference type="Proteomes" id="UP001403385">
    <property type="component" value="Unassembled WGS sequence"/>
</dbReference>
<sequence length="71" mass="8230">MEVFVFKTSVSNSTDVAMLQSELDQLIKRGQWNFDLEDCDKILRLEIDDSRTKKDVVSLLHNKGILCEELE</sequence>